<sequence>MHNPIKVAMLQCGIVGVNFTSTLEASSSTTTPSNEATPSCSSVSGCSGSAMCLRRSLVNFRTENFESVDRFSLRFDLRNMFVLAFGRV</sequence>
<accession>A0ABV2AQE9</accession>
<dbReference type="EMBL" id="JBDODL010001648">
    <property type="protein sequence ID" value="MES1921704.1"/>
    <property type="molecule type" value="Genomic_DNA"/>
</dbReference>
<evidence type="ECO:0008006" key="4">
    <source>
        <dbReference type="Google" id="ProtNLM"/>
    </source>
</evidence>
<gene>
    <name evidence="2" type="ORF">MHBO_003234</name>
</gene>
<evidence type="ECO:0000313" key="2">
    <source>
        <dbReference type="EMBL" id="MES1921704.1"/>
    </source>
</evidence>
<organism evidence="2 3">
    <name type="scientific">Bonamia ostreae</name>
    <dbReference type="NCBI Taxonomy" id="126728"/>
    <lineage>
        <taxon>Eukaryota</taxon>
        <taxon>Sar</taxon>
        <taxon>Rhizaria</taxon>
        <taxon>Endomyxa</taxon>
        <taxon>Ascetosporea</taxon>
        <taxon>Haplosporida</taxon>
        <taxon>Bonamia</taxon>
    </lineage>
</organism>
<feature type="region of interest" description="Disordered" evidence="1">
    <location>
        <begin position="25"/>
        <end position="45"/>
    </location>
</feature>
<protein>
    <recommendedName>
        <fullName evidence="4">Secreted protein</fullName>
    </recommendedName>
</protein>
<dbReference type="Proteomes" id="UP001439008">
    <property type="component" value="Unassembled WGS sequence"/>
</dbReference>
<proteinExistence type="predicted"/>
<evidence type="ECO:0000313" key="3">
    <source>
        <dbReference type="Proteomes" id="UP001439008"/>
    </source>
</evidence>
<name>A0ABV2AQE9_9EUKA</name>
<reference evidence="2 3" key="1">
    <citation type="journal article" date="2024" name="BMC Biol.">
        <title>Comparative genomics of Ascetosporea gives new insight into the evolutionary basis for animal parasitism in Rhizaria.</title>
        <authorList>
            <person name="Hiltunen Thoren M."/>
            <person name="Onut-Brannstrom I."/>
            <person name="Alfjorden A."/>
            <person name="Peckova H."/>
            <person name="Swords F."/>
            <person name="Hooper C."/>
            <person name="Holzer A.S."/>
            <person name="Bass D."/>
            <person name="Burki F."/>
        </authorList>
    </citation>
    <scope>NUCLEOTIDE SEQUENCE [LARGE SCALE GENOMIC DNA]</scope>
    <source>
        <strain evidence="2">20-A016</strain>
    </source>
</reference>
<comment type="caution">
    <text evidence="2">The sequence shown here is derived from an EMBL/GenBank/DDBJ whole genome shotgun (WGS) entry which is preliminary data.</text>
</comment>
<keyword evidence="3" id="KW-1185">Reference proteome</keyword>
<evidence type="ECO:0000256" key="1">
    <source>
        <dbReference type="SAM" id="MobiDB-lite"/>
    </source>
</evidence>